<dbReference type="RefSeq" id="WP_263334731.1">
    <property type="nucleotide sequence ID" value="NZ_JAGSYH010000002.1"/>
</dbReference>
<proteinExistence type="predicted"/>
<accession>A0ABW1EAA3</accession>
<dbReference type="EMBL" id="JBHSPH010000001">
    <property type="protein sequence ID" value="MFC5860973.1"/>
    <property type="molecule type" value="Genomic_DNA"/>
</dbReference>
<evidence type="ECO:0000313" key="2">
    <source>
        <dbReference type="Proteomes" id="UP001596091"/>
    </source>
</evidence>
<name>A0ABW1EAA3_9BACT</name>
<protein>
    <submittedName>
        <fullName evidence="1">Uncharacterized protein</fullName>
    </submittedName>
</protein>
<keyword evidence="2" id="KW-1185">Reference proteome</keyword>
<dbReference type="Proteomes" id="UP001596091">
    <property type="component" value="Unassembled WGS sequence"/>
</dbReference>
<evidence type="ECO:0000313" key="1">
    <source>
        <dbReference type="EMBL" id="MFC5860973.1"/>
    </source>
</evidence>
<reference evidence="2" key="1">
    <citation type="journal article" date="2019" name="Int. J. Syst. Evol. Microbiol.">
        <title>The Global Catalogue of Microorganisms (GCM) 10K type strain sequencing project: providing services to taxonomists for standard genome sequencing and annotation.</title>
        <authorList>
            <consortium name="The Broad Institute Genomics Platform"/>
            <consortium name="The Broad Institute Genome Sequencing Center for Infectious Disease"/>
            <person name="Wu L."/>
            <person name="Ma J."/>
        </authorList>
    </citation>
    <scope>NUCLEOTIDE SEQUENCE [LARGE SCALE GENOMIC DNA]</scope>
    <source>
        <strain evidence="2">JCM 4087</strain>
    </source>
</reference>
<organism evidence="1 2">
    <name type="scientific">Acidicapsa dinghuensis</name>
    <dbReference type="NCBI Taxonomy" id="2218256"/>
    <lineage>
        <taxon>Bacteria</taxon>
        <taxon>Pseudomonadati</taxon>
        <taxon>Acidobacteriota</taxon>
        <taxon>Terriglobia</taxon>
        <taxon>Terriglobales</taxon>
        <taxon>Acidobacteriaceae</taxon>
        <taxon>Acidicapsa</taxon>
    </lineage>
</organism>
<gene>
    <name evidence="1" type="ORF">ACFPT7_01560</name>
</gene>
<comment type="caution">
    <text evidence="1">The sequence shown here is derived from an EMBL/GenBank/DDBJ whole genome shotgun (WGS) entry which is preliminary data.</text>
</comment>
<sequence length="40" mass="4967">MKYLFLLTILVLVGVTLYADYLWKRWLRSRQAEHDRDRRA</sequence>